<dbReference type="KEGG" id="cmp:Cha6605_2297"/>
<proteinExistence type="predicted"/>
<dbReference type="RefSeq" id="WP_015159524.1">
    <property type="nucleotide sequence ID" value="NC_019697.1"/>
</dbReference>
<name>K9UGP4_CHAP6</name>
<organism evidence="1 2">
    <name type="scientific">Chamaesiphon minutus (strain ATCC 27169 / PCC 6605)</name>
    <dbReference type="NCBI Taxonomy" id="1173020"/>
    <lineage>
        <taxon>Bacteria</taxon>
        <taxon>Bacillati</taxon>
        <taxon>Cyanobacteriota</taxon>
        <taxon>Cyanophyceae</taxon>
        <taxon>Gomontiellales</taxon>
        <taxon>Chamaesiphonaceae</taxon>
        <taxon>Chamaesiphon</taxon>
    </lineage>
</organism>
<accession>K9UGP4</accession>
<sequence length="306" mass="34686">MTATTFERRVTPLQKVEREDTYNGNSIEYEDFSTNLDVLGPLLHSLFQEHWQEVGLGHMVDGSVLELEFTAPPKICRIYDGYLTVVTESWHMHLCVAENQGGATGRTPESLRQVRRVSRAALYRRLNAEGEARSWGIQFWNGAGVKMMTLFLPNAFIGEAEDLLPEHKPNLAKLGLYDKLRQIYVLGTMDIPYESNPLNCPYISVCRSTRCNAGRDWKSVHEALERQLAESGLENIELITSGCLEVCKMGPIVFYSGDVGVASQNENRAPEHTWYARVTPDVAKEIITEHVVENRKVERNLYPQPD</sequence>
<dbReference type="AlphaFoldDB" id="K9UGP4"/>
<protein>
    <submittedName>
        <fullName evidence="1">Ferredoxin</fullName>
    </submittedName>
</protein>
<dbReference type="HOGENOM" id="CLU_958713_0_0_3"/>
<dbReference type="InterPro" id="IPR036249">
    <property type="entry name" value="Thioredoxin-like_sf"/>
</dbReference>
<dbReference type="PATRIC" id="fig|1173020.3.peg.2612"/>
<dbReference type="STRING" id="1173020.Cha6605_2297"/>
<keyword evidence="2" id="KW-1185">Reference proteome</keyword>
<evidence type="ECO:0000313" key="1">
    <source>
        <dbReference type="EMBL" id="AFY93374.1"/>
    </source>
</evidence>
<dbReference type="SUPFAM" id="SSF52833">
    <property type="entry name" value="Thioredoxin-like"/>
    <property type="match status" value="1"/>
</dbReference>
<dbReference type="Pfam" id="PF24724">
    <property type="entry name" value="DUF7676"/>
    <property type="match status" value="1"/>
</dbReference>
<dbReference type="CDD" id="cd02980">
    <property type="entry name" value="TRX_Fd_family"/>
    <property type="match status" value="1"/>
</dbReference>
<dbReference type="eggNOG" id="COG3411">
    <property type="taxonomic scope" value="Bacteria"/>
</dbReference>
<gene>
    <name evidence="1" type="ORF">Cha6605_2297</name>
</gene>
<dbReference type="InterPro" id="IPR056093">
    <property type="entry name" value="DUF7676"/>
</dbReference>
<evidence type="ECO:0000313" key="2">
    <source>
        <dbReference type="Proteomes" id="UP000010366"/>
    </source>
</evidence>
<dbReference type="Gene3D" id="3.40.30.10">
    <property type="entry name" value="Glutaredoxin"/>
    <property type="match status" value="1"/>
</dbReference>
<dbReference type="EMBL" id="CP003600">
    <property type="protein sequence ID" value="AFY93374.1"/>
    <property type="molecule type" value="Genomic_DNA"/>
</dbReference>
<reference evidence="1 2" key="1">
    <citation type="submission" date="2012-05" db="EMBL/GenBank/DDBJ databases">
        <title>Finished chromosome of genome of Chamaesiphon sp. PCC 6605.</title>
        <authorList>
            <consortium name="US DOE Joint Genome Institute"/>
            <person name="Gugger M."/>
            <person name="Coursin T."/>
            <person name="Rippka R."/>
            <person name="Tandeau De Marsac N."/>
            <person name="Huntemann M."/>
            <person name="Wei C.-L."/>
            <person name="Han J."/>
            <person name="Detter J.C."/>
            <person name="Han C."/>
            <person name="Tapia R."/>
            <person name="Chen A."/>
            <person name="Kyrpides N."/>
            <person name="Mavromatis K."/>
            <person name="Markowitz V."/>
            <person name="Szeto E."/>
            <person name="Ivanova N."/>
            <person name="Pagani I."/>
            <person name="Pati A."/>
            <person name="Goodwin L."/>
            <person name="Nordberg H.P."/>
            <person name="Cantor M.N."/>
            <person name="Hua S.X."/>
            <person name="Woyke T."/>
            <person name="Kerfeld C.A."/>
        </authorList>
    </citation>
    <scope>NUCLEOTIDE SEQUENCE [LARGE SCALE GENOMIC DNA]</scope>
    <source>
        <strain evidence="2">ATCC 27169 / PCC 6605</strain>
    </source>
</reference>
<dbReference type="OrthoDB" id="9800692at2"/>
<dbReference type="Proteomes" id="UP000010366">
    <property type="component" value="Chromosome"/>
</dbReference>